<feature type="transmembrane region" description="Helical" evidence="2">
    <location>
        <begin position="190"/>
        <end position="212"/>
    </location>
</feature>
<accession>A0A6N3SL96</accession>
<proteinExistence type="predicted"/>
<keyword evidence="2" id="KW-1133">Transmembrane helix</keyword>
<comment type="caution">
    <text evidence="4">The sequence shown here is derived from an EMBL/GenBank/DDBJ whole genome shotgun (WGS) entry which is preliminary data.</text>
</comment>
<dbReference type="RefSeq" id="WP_048838415.1">
    <property type="nucleotide sequence ID" value="NZ_BAMV01000011.1"/>
</dbReference>
<gene>
    <name evidence="4" type="ORF">Abci_011_087</name>
    <name evidence="5" type="ORF">ACI01nite_06630</name>
</gene>
<keyword evidence="2" id="KW-0472">Membrane</keyword>
<evidence type="ECO:0000313" key="4">
    <source>
        <dbReference type="EMBL" id="GAN60357.1"/>
    </source>
</evidence>
<dbReference type="EMBL" id="BJVU01000002">
    <property type="protein sequence ID" value="GEL58061.1"/>
    <property type="molecule type" value="Genomic_DNA"/>
</dbReference>
<accession>A0A0D6N2Y3</accession>
<evidence type="ECO:0000256" key="2">
    <source>
        <dbReference type="SAM" id="Phobius"/>
    </source>
</evidence>
<keyword evidence="7" id="KW-1185">Reference proteome</keyword>
<reference evidence="5 7" key="2">
    <citation type="submission" date="2019-07" db="EMBL/GenBank/DDBJ databases">
        <title>Whole genome shotgun sequence of Acetobacter cibinongensis NBRC 16605.</title>
        <authorList>
            <person name="Hosoyama A."/>
            <person name="Uohara A."/>
            <person name="Ohji S."/>
            <person name="Ichikawa N."/>
        </authorList>
    </citation>
    <scope>NUCLEOTIDE SEQUENCE [LARGE SCALE GENOMIC DNA]</scope>
    <source>
        <strain evidence="5 7">NBRC 16605</strain>
    </source>
</reference>
<evidence type="ECO:0000259" key="3">
    <source>
        <dbReference type="Pfam" id="PF04536"/>
    </source>
</evidence>
<dbReference type="PANTHER" id="PTHR30373">
    <property type="entry name" value="UPF0603 PROTEIN YGCG"/>
    <property type="match status" value="1"/>
</dbReference>
<dbReference type="Proteomes" id="UP000321891">
    <property type="component" value="Unassembled WGS sequence"/>
</dbReference>
<evidence type="ECO:0000313" key="5">
    <source>
        <dbReference type="EMBL" id="GEL58061.1"/>
    </source>
</evidence>
<dbReference type="PANTHER" id="PTHR30373:SF2">
    <property type="entry name" value="UPF0603 PROTEIN YGCG"/>
    <property type="match status" value="1"/>
</dbReference>
<dbReference type="Pfam" id="PF04536">
    <property type="entry name" value="TPM_phosphatase"/>
    <property type="match status" value="1"/>
</dbReference>
<evidence type="ECO:0000313" key="6">
    <source>
        <dbReference type="Proteomes" id="UP000032671"/>
    </source>
</evidence>
<sequence length="288" mass="30290">MKLFSGFERVSSRLSYWVGLGLAVCCVLALGGSMACAQTAAPTLQRWVTDPQHVLSADEEAALSQKLFTLSQTLPGNPQIAIDLPGHVDDIDAYANETFQNTGLGRKGHDNGVLIILAVESRQSRIEVGYGLEGVLTDLQSNDLLRAARPALKAGQYANALNGILDGMAVLLKNAEDTSPQPPVDATTDAWEGLTGLVVVILLFVVLPLYLIRRARRQKLQNPGFVDPQAQQARSATWSFWLNLILNILSAFLQGGGRGGGGSGGSSGGGSFRAGGGSSGGGGSRDSW</sequence>
<dbReference type="InterPro" id="IPR007621">
    <property type="entry name" value="TPM_dom"/>
</dbReference>
<evidence type="ECO:0000313" key="7">
    <source>
        <dbReference type="Proteomes" id="UP000321891"/>
    </source>
</evidence>
<feature type="region of interest" description="Disordered" evidence="1">
    <location>
        <begin position="260"/>
        <end position="288"/>
    </location>
</feature>
<name>A0A0D6N2Y3_9PROT</name>
<dbReference type="STRING" id="1231339.Abci_011_087"/>
<reference evidence="4 6" key="1">
    <citation type="submission" date="2012-11" db="EMBL/GenBank/DDBJ databases">
        <title>Whole genome sequence of Acetobacter cibinongensis 4H-1.</title>
        <authorList>
            <person name="Azuma Y."/>
            <person name="Higashiura N."/>
            <person name="Hirakawa H."/>
            <person name="Matsushita K."/>
        </authorList>
    </citation>
    <scope>NUCLEOTIDE SEQUENCE [LARGE SCALE GENOMIC DNA]</scope>
    <source>
        <strain evidence="4 6">4H-1</strain>
    </source>
</reference>
<dbReference type="EMBL" id="BAMV01000011">
    <property type="protein sequence ID" value="GAN60357.1"/>
    <property type="molecule type" value="Genomic_DNA"/>
</dbReference>
<evidence type="ECO:0000256" key="1">
    <source>
        <dbReference type="SAM" id="MobiDB-lite"/>
    </source>
</evidence>
<dbReference type="Gene3D" id="3.10.310.50">
    <property type="match status" value="1"/>
</dbReference>
<dbReference type="AlphaFoldDB" id="A0A0D6N2Y3"/>
<dbReference type="Proteomes" id="UP000032671">
    <property type="component" value="Unassembled WGS sequence"/>
</dbReference>
<feature type="domain" description="TPM" evidence="3">
    <location>
        <begin position="48"/>
        <end position="168"/>
    </location>
</feature>
<organism evidence="4 6">
    <name type="scientific">Acetobacter cibinongensis</name>
    <dbReference type="NCBI Taxonomy" id="146475"/>
    <lineage>
        <taxon>Bacteria</taxon>
        <taxon>Pseudomonadati</taxon>
        <taxon>Pseudomonadota</taxon>
        <taxon>Alphaproteobacteria</taxon>
        <taxon>Acetobacterales</taxon>
        <taxon>Acetobacteraceae</taxon>
        <taxon>Acetobacter</taxon>
    </lineage>
</organism>
<keyword evidence="2" id="KW-0812">Transmembrane</keyword>
<protein>
    <recommendedName>
        <fullName evidence="3">TPM domain-containing protein</fullName>
    </recommendedName>
</protein>